<evidence type="ECO:0000313" key="2">
    <source>
        <dbReference type="EMBL" id="OCW19321.1"/>
    </source>
</evidence>
<name>A0A2T4G985_9PSED</name>
<gene>
    <name evidence="2" type="ORF">BBG20_26100</name>
    <name evidence="3" type="ORF">C9382_04585</name>
</gene>
<comment type="caution">
    <text evidence="3">The sequence shown here is derived from an EMBL/GenBank/DDBJ whole genome shotgun (WGS) entry which is preliminary data.</text>
</comment>
<evidence type="ECO:0000313" key="4">
    <source>
        <dbReference type="Proteomes" id="UP000095081"/>
    </source>
</evidence>
<dbReference type="Proteomes" id="UP000095081">
    <property type="component" value="Unassembled WGS sequence"/>
</dbReference>
<keyword evidence="4" id="KW-1185">Reference proteome</keyword>
<proteinExistence type="predicted"/>
<dbReference type="EMBL" id="MAUE01000045">
    <property type="protein sequence ID" value="OCW19321.1"/>
    <property type="molecule type" value="Genomic_DNA"/>
</dbReference>
<reference evidence="2 4" key="1">
    <citation type="submission" date="2016-06" db="EMBL/GenBank/DDBJ databases">
        <title>Draft genome sequence of Pseudomonas sp. S1E40, a novel strain antagonistic activity to fungal plant pathogen.</title>
        <authorList>
            <person name="Tambong J.T."/>
            <person name="Tchagang C."/>
            <person name="Xu R."/>
        </authorList>
    </citation>
    <scope>NUCLEOTIDE SEQUENCE [LARGE SCALE GENOMIC DNA]</scope>
    <source>
        <strain evidence="2 4">S1E40</strain>
    </source>
</reference>
<evidence type="ECO:0000256" key="1">
    <source>
        <dbReference type="SAM" id="Coils"/>
    </source>
</evidence>
<dbReference type="EMBL" id="PYWW01000008">
    <property type="protein sequence ID" value="PTC32147.1"/>
    <property type="molecule type" value="Genomic_DNA"/>
</dbReference>
<dbReference type="Proteomes" id="UP000240571">
    <property type="component" value="Unassembled WGS sequence"/>
</dbReference>
<keyword evidence="1" id="KW-0175">Coiled coil</keyword>
<evidence type="ECO:0000313" key="3">
    <source>
        <dbReference type="EMBL" id="PTC32147.1"/>
    </source>
</evidence>
<evidence type="ECO:0000313" key="5">
    <source>
        <dbReference type="Proteomes" id="UP000240571"/>
    </source>
</evidence>
<accession>A0A2T4G985</accession>
<organism evidence="3 5">
    <name type="scientific">Pseudomonas aylmerensis</name>
    <dbReference type="NCBI Taxonomy" id="1869229"/>
    <lineage>
        <taxon>Bacteria</taxon>
        <taxon>Pseudomonadati</taxon>
        <taxon>Pseudomonadota</taxon>
        <taxon>Gammaproteobacteria</taxon>
        <taxon>Pseudomonadales</taxon>
        <taxon>Pseudomonadaceae</taxon>
        <taxon>Pseudomonas</taxon>
    </lineage>
</organism>
<protein>
    <submittedName>
        <fullName evidence="3">Uncharacterized protein</fullName>
    </submittedName>
</protein>
<sequence length="454" mass="51123">MGCGGWDDIFMSSLSDLVSDTELNPDVIWTFYESDEDVIRSKYAHVFTRLAPATSRGRAQFYAGVDLHVFLPQLLERLKDGAASDEQAHINEILERLGELSPELRHSILGKIDPSLILRVDDLKLKHDSLEKELSETRDKSAERATVLEEQAIRLAAELQQAQAALTSSRLALTSAAMKDISWLTMVRTQMMPKQPGRVPFHNSKEVALRGYHASAGAQRAVPVLTEVTWSPVGYQENKLHRGYYAALIFKGDNFVPGVVCTYRRNDEGLPAGNSDYFWQLPNIYFGDYLEISTGDGAPEAPLSWRGYEFQVKNPEGQVSEWVRFSYPFDDTILESLRIESFRLGLELLESGKASDAVEPLRKSYVFTDRMLGIDDPDTKEKKAIWNRAIDEAALSKLRFRVSDRLTVVSGERDGVTGTVEKLLLRHLHAYLIRPDNGDEPFQASDVQVKPREA</sequence>
<feature type="coiled-coil region" evidence="1">
    <location>
        <begin position="120"/>
        <end position="165"/>
    </location>
</feature>
<reference evidence="3 5" key="2">
    <citation type="submission" date="2018-03" db="EMBL/GenBank/DDBJ databases">
        <title>Diversity of bacteria associated with corn roots inoculated with woodland soils in Canada, and Description of Pseudomonas aylmerense sp. nov.</title>
        <authorList>
            <person name="Tambong J.T."/>
            <person name="Xu R."/>
            <person name="Tchagang C."/>
        </authorList>
    </citation>
    <scope>NUCLEOTIDE SEQUENCE [LARGE SCALE GENOMIC DNA]</scope>
    <source>
        <strain evidence="3 5">S1E44</strain>
    </source>
</reference>
<dbReference type="AlphaFoldDB" id="A0A2T4G985"/>